<keyword evidence="2" id="KW-0472">Membrane</keyword>
<comment type="caution">
    <text evidence="3">The sequence shown here is derived from an EMBL/GenBank/DDBJ whole genome shotgun (WGS) entry which is preliminary data.</text>
</comment>
<accession>A0A0F9WJN1</accession>
<name>A0A0F9WJN1_9ZZZZ</name>
<evidence type="ECO:0000256" key="1">
    <source>
        <dbReference type="SAM" id="MobiDB-lite"/>
    </source>
</evidence>
<reference evidence="3" key="1">
    <citation type="journal article" date="2015" name="Nature">
        <title>Complex archaea that bridge the gap between prokaryotes and eukaryotes.</title>
        <authorList>
            <person name="Spang A."/>
            <person name="Saw J.H."/>
            <person name="Jorgensen S.L."/>
            <person name="Zaremba-Niedzwiedzka K."/>
            <person name="Martijn J."/>
            <person name="Lind A.E."/>
            <person name="van Eijk R."/>
            <person name="Schleper C."/>
            <person name="Guy L."/>
            <person name="Ettema T.J."/>
        </authorList>
    </citation>
    <scope>NUCLEOTIDE SEQUENCE</scope>
</reference>
<feature type="compositionally biased region" description="Basic and acidic residues" evidence="1">
    <location>
        <begin position="54"/>
        <end position="72"/>
    </location>
</feature>
<organism evidence="3">
    <name type="scientific">marine sediment metagenome</name>
    <dbReference type="NCBI Taxonomy" id="412755"/>
    <lineage>
        <taxon>unclassified sequences</taxon>
        <taxon>metagenomes</taxon>
        <taxon>ecological metagenomes</taxon>
    </lineage>
</organism>
<gene>
    <name evidence="3" type="ORF">LCGC14_0347450</name>
</gene>
<feature type="transmembrane region" description="Helical" evidence="2">
    <location>
        <begin position="12"/>
        <end position="34"/>
    </location>
</feature>
<feature type="region of interest" description="Disordered" evidence="1">
    <location>
        <begin position="54"/>
        <end position="79"/>
    </location>
</feature>
<protein>
    <submittedName>
        <fullName evidence="3">Uncharacterized protein</fullName>
    </submittedName>
</protein>
<proteinExistence type="predicted"/>
<keyword evidence="2" id="KW-1133">Transmembrane helix</keyword>
<evidence type="ECO:0000313" key="3">
    <source>
        <dbReference type="EMBL" id="KKN78678.1"/>
    </source>
</evidence>
<evidence type="ECO:0000256" key="2">
    <source>
        <dbReference type="SAM" id="Phobius"/>
    </source>
</evidence>
<keyword evidence="2" id="KW-0812">Transmembrane</keyword>
<dbReference type="EMBL" id="LAZR01000258">
    <property type="protein sequence ID" value="KKN78678.1"/>
    <property type="molecule type" value="Genomic_DNA"/>
</dbReference>
<sequence length="79" mass="9082">MYIIEPISIPLLVLVALCVTVSTVLVAGVFYIAISIKLRRPITLELEEKYKRGHEQGYRDALEDSKRSDKTSFHAYRKK</sequence>
<dbReference type="AlphaFoldDB" id="A0A0F9WJN1"/>